<proteinExistence type="predicted"/>
<accession>A0AAV3R837</accession>
<sequence length="103" mass="11976">MFVNKTAVESKKIFKKSWEEKRTFLKYDHCLMKCHTKDNCYELKGYPDNFGNRGQKGRFQNQRNSSADQRSYNSAHAYLAETPVEPVESTDNGQKGDQLMSLM</sequence>
<protein>
    <submittedName>
        <fullName evidence="2">Uncharacterized protein</fullName>
    </submittedName>
</protein>
<feature type="compositionally biased region" description="Polar residues" evidence="1">
    <location>
        <begin position="58"/>
        <end position="74"/>
    </location>
</feature>
<comment type="caution">
    <text evidence="2">The sequence shown here is derived from an EMBL/GenBank/DDBJ whole genome shotgun (WGS) entry which is preliminary data.</text>
</comment>
<feature type="region of interest" description="Disordered" evidence="1">
    <location>
        <begin position="50"/>
        <end position="103"/>
    </location>
</feature>
<organism evidence="2 3">
    <name type="scientific">Lithospermum erythrorhizon</name>
    <name type="common">Purple gromwell</name>
    <name type="synonym">Lithospermum officinale var. erythrorhizon</name>
    <dbReference type="NCBI Taxonomy" id="34254"/>
    <lineage>
        <taxon>Eukaryota</taxon>
        <taxon>Viridiplantae</taxon>
        <taxon>Streptophyta</taxon>
        <taxon>Embryophyta</taxon>
        <taxon>Tracheophyta</taxon>
        <taxon>Spermatophyta</taxon>
        <taxon>Magnoliopsida</taxon>
        <taxon>eudicotyledons</taxon>
        <taxon>Gunneridae</taxon>
        <taxon>Pentapetalae</taxon>
        <taxon>asterids</taxon>
        <taxon>lamiids</taxon>
        <taxon>Boraginales</taxon>
        <taxon>Boraginaceae</taxon>
        <taxon>Boraginoideae</taxon>
        <taxon>Lithospermeae</taxon>
        <taxon>Lithospermum</taxon>
    </lineage>
</organism>
<dbReference type="EMBL" id="BAABME010007918">
    <property type="protein sequence ID" value="GAA0172020.1"/>
    <property type="molecule type" value="Genomic_DNA"/>
</dbReference>
<dbReference type="AlphaFoldDB" id="A0AAV3R837"/>
<reference evidence="2 3" key="1">
    <citation type="submission" date="2024-01" db="EMBL/GenBank/DDBJ databases">
        <title>The complete chloroplast genome sequence of Lithospermum erythrorhizon: insights into the phylogenetic relationship among Boraginaceae species and the maternal lineages of purple gromwells.</title>
        <authorList>
            <person name="Okada T."/>
            <person name="Watanabe K."/>
        </authorList>
    </citation>
    <scope>NUCLEOTIDE SEQUENCE [LARGE SCALE GENOMIC DNA]</scope>
</reference>
<evidence type="ECO:0000313" key="2">
    <source>
        <dbReference type="EMBL" id="GAA0172020.1"/>
    </source>
</evidence>
<keyword evidence="3" id="KW-1185">Reference proteome</keyword>
<evidence type="ECO:0000256" key="1">
    <source>
        <dbReference type="SAM" id="MobiDB-lite"/>
    </source>
</evidence>
<gene>
    <name evidence="2" type="ORF">LIER_25930</name>
</gene>
<name>A0AAV3R837_LITER</name>
<dbReference type="Proteomes" id="UP001454036">
    <property type="component" value="Unassembled WGS sequence"/>
</dbReference>
<evidence type="ECO:0000313" key="3">
    <source>
        <dbReference type="Proteomes" id="UP001454036"/>
    </source>
</evidence>